<keyword evidence="4" id="KW-0479">Metal-binding</keyword>
<dbReference type="AlphaFoldDB" id="A0A643F7L7"/>
<protein>
    <submittedName>
        <fullName evidence="10">2Fe-2S iron-sulfur cluster binding domain-containing protein</fullName>
    </submittedName>
</protein>
<evidence type="ECO:0000256" key="8">
    <source>
        <dbReference type="ARBA" id="ARBA00034078"/>
    </source>
</evidence>
<evidence type="ECO:0000256" key="2">
    <source>
        <dbReference type="ARBA" id="ARBA00022448"/>
    </source>
</evidence>
<reference evidence="10 11" key="1">
    <citation type="submission" date="2019-09" db="EMBL/GenBank/DDBJ databases">
        <title>Draft genome sequences of 48 bacterial type strains from the CCUG.</title>
        <authorList>
            <person name="Tunovic T."/>
            <person name="Pineiro-Iglesias B."/>
            <person name="Unosson C."/>
            <person name="Inganas E."/>
            <person name="Ohlen M."/>
            <person name="Cardew S."/>
            <person name="Jensie-Markopoulos S."/>
            <person name="Salva-Serra F."/>
            <person name="Jaen-Luchoro D."/>
            <person name="Karlsson R."/>
            <person name="Svensson-Stadler L."/>
            <person name="Chun J."/>
            <person name="Moore E."/>
        </authorList>
    </citation>
    <scope>NUCLEOTIDE SEQUENCE [LARGE SCALE GENOMIC DNA]</scope>
    <source>
        <strain evidence="10 11">CCUG 30977</strain>
    </source>
</reference>
<comment type="caution">
    <text evidence="10">The sequence shown here is derived from an EMBL/GenBank/DDBJ whole genome shotgun (WGS) entry which is preliminary data.</text>
</comment>
<dbReference type="GO" id="GO:0046872">
    <property type="term" value="F:metal ion binding"/>
    <property type="evidence" value="ECO:0007669"/>
    <property type="project" value="UniProtKB-KW"/>
</dbReference>
<dbReference type="PANTHER" id="PTHR43112:SF3">
    <property type="entry name" value="FERREDOXIN-2, CHLOROPLASTIC"/>
    <property type="match status" value="1"/>
</dbReference>
<evidence type="ECO:0000256" key="5">
    <source>
        <dbReference type="ARBA" id="ARBA00022982"/>
    </source>
</evidence>
<feature type="domain" description="2Fe-2S ferredoxin-type" evidence="9">
    <location>
        <begin position="7"/>
        <end position="98"/>
    </location>
</feature>
<keyword evidence="11" id="KW-1185">Reference proteome</keyword>
<keyword evidence="3" id="KW-0001">2Fe-2S</keyword>
<dbReference type="GO" id="GO:0051537">
    <property type="term" value="F:2 iron, 2 sulfur cluster binding"/>
    <property type="evidence" value="ECO:0007669"/>
    <property type="project" value="UniProtKB-KW"/>
</dbReference>
<evidence type="ECO:0000259" key="9">
    <source>
        <dbReference type="PROSITE" id="PS51085"/>
    </source>
</evidence>
<organism evidence="10 11">
    <name type="scientific">Ideonella dechloratans</name>
    <dbReference type="NCBI Taxonomy" id="36863"/>
    <lineage>
        <taxon>Bacteria</taxon>
        <taxon>Pseudomonadati</taxon>
        <taxon>Pseudomonadota</taxon>
        <taxon>Betaproteobacteria</taxon>
        <taxon>Burkholderiales</taxon>
        <taxon>Sphaerotilaceae</taxon>
        <taxon>Ideonella</taxon>
    </lineage>
</organism>
<dbReference type="PROSITE" id="PS51085">
    <property type="entry name" value="2FE2S_FER_2"/>
    <property type="match status" value="1"/>
</dbReference>
<dbReference type="Proteomes" id="UP000430120">
    <property type="component" value="Unassembled WGS sequence"/>
</dbReference>
<comment type="similarity">
    <text evidence="1">Belongs to the 2Fe2S plant-type ferredoxin family.</text>
</comment>
<keyword evidence="5" id="KW-0249">Electron transport</keyword>
<dbReference type="Gene3D" id="3.10.20.30">
    <property type="match status" value="1"/>
</dbReference>
<proteinExistence type="inferred from homology"/>
<dbReference type="PANTHER" id="PTHR43112">
    <property type="entry name" value="FERREDOXIN"/>
    <property type="match status" value="1"/>
</dbReference>
<gene>
    <name evidence="10" type="ORF">F7Q92_18720</name>
</gene>
<keyword evidence="2" id="KW-0813">Transport</keyword>
<evidence type="ECO:0000313" key="11">
    <source>
        <dbReference type="Proteomes" id="UP000430120"/>
    </source>
</evidence>
<sequence length="100" mass="10618">MSETPPPVVQLRIEPLGRVLPVPAGLSLLEAADAAGIRLPRSCRNGTCRTCRCRLAAGAVRYRIDWPGLSAEERAEGEVLPCVAEALGDVTLWAPGAEAR</sequence>
<dbReference type="SUPFAM" id="SSF54292">
    <property type="entry name" value="2Fe-2S ferredoxin-like"/>
    <property type="match status" value="1"/>
</dbReference>
<accession>A0A643F7L7</accession>
<evidence type="ECO:0000256" key="7">
    <source>
        <dbReference type="ARBA" id="ARBA00023014"/>
    </source>
</evidence>
<evidence type="ECO:0000256" key="3">
    <source>
        <dbReference type="ARBA" id="ARBA00022714"/>
    </source>
</evidence>
<evidence type="ECO:0000256" key="6">
    <source>
        <dbReference type="ARBA" id="ARBA00023004"/>
    </source>
</evidence>
<dbReference type="CDD" id="cd00207">
    <property type="entry name" value="fer2"/>
    <property type="match status" value="1"/>
</dbReference>
<keyword evidence="6" id="KW-0408">Iron</keyword>
<dbReference type="InterPro" id="IPR012675">
    <property type="entry name" value="Beta-grasp_dom_sf"/>
</dbReference>
<dbReference type="RefSeq" id="WP_151125613.1">
    <property type="nucleotide sequence ID" value="NZ_CP088081.1"/>
</dbReference>
<dbReference type="OrthoDB" id="9806195at2"/>
<evidence type="ECO:0000256" key="4">
    <source>
        <dbReference type="ARBA" id="ARBA00022723"/>
    </source>
</evidence>
<dbReference type="InterPro" id="IPR036010">
    <property type="entry name" value="2Fe-2S_ferredoxin-like_sf"/>
</dbReference>
<evidence type="ECO:0000313" key="10">
    <source>
        <dbReference type="EMBL" id="KAB0575342.1"/>
    </source>
</evidence>
<dbReference type="EMBL" id="VZPB01000065">
    <property type="protein sequence ID" value="KAB0575342.1"/>
    <property type="molecule type" value="Genomic_DNA"/>
</dbReference>
<comment type="cofactor">
    <cofactor evidence="8">
        <name>[2Fe-2S] cluster</name>
        <dbReference type="ChEBI" id="CHEBI:190135"/>
    </cofactor>
</comment>
<dbReference type="InterPro" id="IPR001041">
    <property type="entry name" value="2Fe-2S_ferredoxin-type"/>
</dbReference>
<name>A0A643F7L7_IDEDE</name>
<dbReference type="Pfam" id="PF00111">
    <property type="entry name" value="Fer2"/>
    <property type="match status" value="1"/>
</dbReference>
<evidence type="ECO:0000256" key="1">
    <source>
        <dbReference type="ARBA" id="ARBA00007874"/>
    </source>
</evidence>
<keyword evidence="7" id="KW-0411">Iron-sulfur</keyword>